<dbReference type="Gene3D" id="3.40.50.300">
    <property type="entry name" value="P-loop containing nucleotide triphosphate hydrolases"/>
    <property type="match status" value="2"/>
</dbReference>
<protein>
    <submittedName>
        <fullName evidence="5">Superfamily II DNA or RNA helicase</fullName>
    </submittedName>
</protein>
<evidence type="ECO:0000256" key="1">
    <source>
        <dbReference type="ARBA" id="ARBA00022801"/>
    </source>
</evidence>
<dbReference type="GO" id="GO:0006304">
    <property type="term" value="P:DNA modification"/>
    <property type="evidence" value="ECO:0007669"/>
    <property type="project" value="InterPro"/>
</dbReference>
<dbReference type="PRINTS" id="PR00507">
    <property type="entry name" value="N12N6MTFRASE"/>
</dbReference>
<keyword evidence="5" id="KW-0547">Nucleotide-binding</keyword>
<dbReference type="Gene3D" id="3.40.50.150">
    <property type="entry name" value="Vaccinia Virus protein VP39"/>
    <property type="match status" value="1"/>
</dbReference>
<feature type="domain" description="Helicase/UvrB N-terminal" evidence="3">
    <location>
        <begin position="212"/>
        <end position="381"/>
    </location>
</feature>
<dbReference type="Pfam" id="PF07669">
    <property type="entry name" value="Eco57I"/>
    <property type="match status" value="1"/>
</dbReference>
<dbReference type="GO" id="GO:0005524">
    <property type="term" value="F:ATP binding"/>
    <property type="evidence" value="ECO:0007669"/>
    <property type="project" value="InterPro"/>
</dbReference>
<dbReference type="GO" id="GO:0003677">
    <property type="term" value="F:DNA binding"/>
    <property type="evidence" value="ECO:0007669"/>
    <property type="project" value="InterPro"/>
</dbReference>
<keyword evidence="5" id="KW-0347">Helicase</keyword>
<sequence length="1405" mass="164949">MNLTEFIPILINSNNIDEVLGHFKTQSDKGYAYERCWDVIIKFGFCPLFPKSQYVNMVGNFNNVELEELRSLKTYITEHKVSSGNSGGASDITLYNKAENKYIFISSKYPKTNVDKSVDYYDLDKIKSILEGTKDFYENYDIYVTTLNKPDVIKAAKQANKSNQHITKYLTESHILDKNDLEKYYKEFKNSVKKHTIDEYDNIYMPPKDRLILRFHQELITEKTLSLIEEGNKQFLWGCKPRSGKTYMAGGLIVKFYETYGKKVNALIITPAPTETAPQFTKDLFDKFIDFKDMTIVHIKNSDDMKKFKYEPNKNYVVVASKQLLQNYVGEAMNKELKKIIFNLLIFDENHFSGTTDISKNIINTYSSKDTVKVFLTATYNKPLHEWNINERCQMYWDIEDEQICKKIITDESHIKQLNEKHGEMVTITINNFKDKNSLTIDEIFKPYLKMPDLELVTILMDQLRYQKIKDEIAKSKYGFCFESLFALNQSKNDFIKINEVKEILRYISGSNKIVDFPRGDKSIFSRINKTCTNKNSRVPFTQIWFLPPNNINNTSKCLKKYMMEDSILSKYDVMIINSKNTDLASDVKKDITKQEILARKNNKYGLILLAGNMLSLGITLNNCDVVFLMNNSLSSDKVMQQMYRCMTEGENKKIGFVVDFRISRVLNTCVNYSIYKNESNIEEKIRYLIEYHLINIDSDIFNTKDLNSDVLIKKIMEIWKEDPINSFKSLLRNLENEYIIFDNDTQKLLNKSFTSSTNGKQNAKIEVNEDEEKQELPTGKEIIEKTSEEDSINNNEDDIEKPEKEIHISFTKDVLPYVIPLTCILTVKDNNKDFVEMLKTISKNPELLEIFDEQSNIWWNRRGLINLIKNIVEKYFDKKSYTYNISIQFKMSLQSLIDKPKELLELINDCLKPKETEKKKFGEVFTPMTLVNEMLDKLPKEVWTNKKIKWLDPATGMGNFPIAVYLRLMESLKYEIENDIERKRHIIENMLYMVELNKKNVMICRQIFDINNEYKLNLHEGDSLNTDYKKIFGAEQFDIIMGNPPYQENTNGIRKGGYGGRALWEKFVSFNLEKLLKKEGYLVFVHPSNWRKPEHELWDVITSKYILYLEIHGEHDGKKTFQASTRYDWYVLQNTKNKGNTLIKDELGSSTTIDLRKLKFLPNYMIDEIADITVDDDEEGIEVIYSRTLYGTDKKNIKMKNEDDNYKYPCIHNMTQNGLGYVYSNVNDKGHFGIPKVILSFGRHQYPFNDYTGKYGMTQIVYGIPITNKKEGDEMVKAINSDEFKEIIKATKWNTFYTEWRMFKYFKKDFYKKFNNTKKQQNNKQSNDFNELINEVNKQDNEYKELNNKILKIESEFESLTGIKIKDLLKIHNDKSKDNTNKNEEVIIIKQKQKKKQEKDIFDQ</sequence>
<feature type="domain" description="Type II methyltransferase M.TaqI-like" evidence="4">
    <location>
        <begin position="998"/>
        <end position="1093"/>
    </location>
</feature>
<dbReference type="SUPFAM" id="SSF53335">
    <property type="entry name" value="S-adenosyl-L-methionine-dependent methyltransferases"/>
    <property type="match status" value="1"/>
</dbReference>
<dbReference type="InterPro" id="IPR027417">
    <property type="entry name" value="P-loop_NTPase"/>
</dbReference>
<dbReference type="Pfam" id="PF04851">
    <property type="entry name" value="ResIII"/>
    <property type="match status" value="1"/>
</dbReference>
<reference evidence="5" key="1">
    <citation type="journal article" date="2017" name="Science">
        <title>Giant viruses with an expanded complement of translation system components.</title>
        <authorList>
            <person name="Schulz F."/>
            <person name="Yutin N."/>
            <person name="Ivanova N.N."/>
            <person name="Ortega D.R."/>
            <person name="Lee T.K."/>
            <person name="Vierheilig J."/>
            <person name="Daims H."/>
            <person name="Horn M."/>
            <person name="Wagner M."/>
            <person name="Jensen G.J."/>
            <person name="Kyrpides N.C."/>
            <person name="Koonin E.V."/>
            <person name="Woyke T."/>
        </authorList>
    </citation>
    <scope>NUCLEOTIDE SEQUENCE</scope>
    <source>
        <strain evidence="5">KNV1</strain>
    </source>
</reference>
<dbReference type="InterPro" id="IPR029063">
    <property type="entry name" value="SAM-dependent_MTases_sf"/>
</dbReference>
<keyword evidence="2" id="KW-0175">Coiled coil</keyword>
<dbReference type="GO" id="GO:0016787">
    <property type="term" value="F:hydrolase activity"/>
    <property type="evidence" value="ECO:0007669"/>
    <property type="project" value="UniProtKB-KW"/>
</dbReference>
<accession>A0A1V0SLQ2</accession>
<dbReference type="GO" id="GO:0004386">
    <property type="term" value="F:helicase activity"/>
    <property type="evidence" value="ECO:0007669"/>
    <property type="project" value="UniProtKB-KW"/>
</dbReference>
<dbReference type="InterPro" id="IPR006935">
    <property type="entry name" value="Helicase/UvrB_N"/>
</dbReference>
<evidence type="ECO:0000259" key="3">
    <source>
        <dbReference type="Pfam" id="PF04851"/>
    </source>
</evidence>
<proteinExistence type="predicted"/>
<keyword evidence="5" id="KW-0067">ATP-binding</keyword>
<keyword evidence="1" id="KW-0378">Hydrolase</keyword>
<organism evidence="5">
    <name type="scientific">Klosneuvirus KNV1</name>
    <dbReference type="NCBI Taxonomy" id="1977640"/>
    <lineage>
        <taxon>Viruses</taxon>
        <taxon>Varidnaviria</taxon>
        <taxon>Bamfordvirae</taxon>
        <taxon>Nucleocytoviricota</taxon>
        <taxon>Megaviricetes</taxon>
        <taxon>Imitervirales</taxon>
        <taxon>Mimiviridae</taxon>
        <taxon>Klosneuvirinae</taxon>
        <taxon>Klosneuvirus</taxon>
    </lineage>
</organism>
<dbReference type="CDD" id="cd02440">
    <property type="entry name" value="AdoMet_MTases"/>
    <property type="match status" value="1"/>
</dbReference>
<evidence type="ECO:0000256" key="2">
    <source>
        <dbReference type="SAM" id="Coils"/>
    </source>
</evidence>
<feature type="coiled-coil region" evidence="2">
    <location>
        <begin position="1323"/>
        <end position="1357"/>
    </location>
</feature>
<evidence type="ECO:0000313" key="5">
    <source>
        <dbReference type="EMBL" id="ARF12650.1"/>
    </source>
</evidence>
<dbReference type="SUPFAM" id="SSF52540">
    <property type="entry name" value="P-loop containing nucleoside triphosphate hydrolases"/>
    <property type="match status" value="2"/>
</dbReference>
<dbReference type="EMBL" id="KY684119">
    <property type="protein sequence ID" value="ARF12650.1"/>
    <property type="molecule type" value="Genomic_DNA"/>
</dbReference>
<name>A0A1V0SLQ2_9VIRU</name>
<gene>
    <name evidence="5" type="ORF">Klosneuvirus_12_7</name>
</gene>
<evidence type="ECO:0000259" key="4">
    <source>
        <dbReference type="Pfam" id="PF07669"/>
    </source>
</evidence>
<dbReference type="InterPro" id="IPR011639">
    <property type="entry name" value="MethylTrfase_TaqI-like_dom"/>
</dbReference>